<dbReference type="GO" id="GO:0050684">
    <property type="term" value="P:regulation of mRNA processing"/>
    <property type="evidence" value="ECO:0007669"/>
    <property type="project" value="TreeGrafter"/>
</dbReference>
<comment type="catalytic activity">
    <reaction evidence="7">
        <text>L-threonyl-[protein] + ATP = O-phospho-L-threonyl-[protein] + ADP + H(+)</text>
        <dbReference type="Rhea" id="RHEA:46608"/>
        <dbReference type="Rhea" id="RHEA-COMP:11060"/>
        <dbReference type="Rhea" id="RHEA-COMP:11605"/>
        <dbReference type="ChEBI" id="CHEBI:15378"/>
        <dbReference type="ChEBI" id="CHEBI:30013"/>
        <dbReference type="ChEBI" id="CHEBI:30616"/>
        <dbReference type="ChEBI" id="CHEBI:61977"/>
        <dbReference type="ChEBI" id="CHEBI:456216"/>
        <dbReference type="EC" id="2.7.11.1"/>
    </reaction>
</comment>
<dbReference type="EC" id="2.7.11.1" evidence="1"/>
<organism evidence="13 14">
    <name type="scientific">Pleurotus ostreatus</name>
    <name type="common">Oyster mushroom</name>
    <name type="synonym">White-rot fungus</name>
    <dbReference type="NCBI Taxonomy" id="5322"/>
    <lineage>
        <taxon>Eukaryota</taxon>
        <taxon>Fungi</taxon>
        <taxon>Dikarya</taxon>
        <taxon>Basidiomycota</taxon>
        <taxon>Agaricomycotina</taxon>
        <taxon>Agaricomycetes</taxon>
        <taxon>Agaricomycetidae</taxon>
        <taxon>Agaricales</taxon>
        <taxon>Pleurotineae</taxon>
        <taxon>Pleurotaceae</taxon>
        <taxon>Pleurotus</taxon>
    </lineage>
</organism>
<dbReference type="PANTHER" id="PTHR47634:SF9">
    <property type="entry name" value="PROTEIN KINASE DOMAIN-CONTAINING PROTEIN-RELATED"/>
    <property type="match status" value="1"/>
</dbReference>
<accession>A0A8H7DPH4</accession>
<feature type="compositionally biased region" description="Low complexity" evidence="11">
    <location>
        <begin position="1"/>
        <end position="22"/>
    </location>
</feature>
<dbReference type="SUPFAM" id="SSF56112">
    <property type="entry name" value="Protein kinase-like (PK-like)"/>
    <property type="match status" value="1"/>
</dbReference>
<comment type="catalytic activity">
    <reaction evidence="8">
        <text>L-seryl-[protein] + ATP = O-phospho-L-seryl-[protein] + ADP + H(+)</text>
        <dbReference type="Rhea" id="RHEA:17989"/>
        <dbReference type="Rhea" id="RHEA-COMP:9863"/>
        <dbReference type="Rhea" id="RHEA-COMP:11604"/>
        <dbReference type="ChEBI" id="CHEBI:15378"/>
        <dbReference type="ChEBI" id="CHEBI:29999"/>
        <dbReference type="ChEBI" id="CHEBI:30616"/>
        <dbReference type="ChEBI" id="CHEBI:83421"/>
        <dbReference type="ChEBI" id="CHEBI:456216"/>
        <dbReference type="EC" id="2.7.11.1"/>
    </reaction>
</comment>
<evidence type="ECO:0000313" key="13">
    <source>
        <dbReference type="EMBL" id="KAF7424390.1"/>
    </source>
</evidence>
<evidence type="ECO:0000256" key="3">
    <source>
        <dbReference type="ARBA" id="ARBA00022679"/>
    </source>
</evidence>
<feature type="region of interest" description="Disordered" evidence="11">
    <location>
        <begin position="1"/>
        <end position="42"/>
    </location>
</feature>
<evidence type="ECO:0000256" key="5">
    <source>
        <dbReference type="ARBA" id="ARBA00022777"/>
    </source>
</evidence>
<dbReference type="GO" id="GO:0005524">
    <property type="term" value="F:ATP binding"/>
    <property type="evidence" value="ECO:0007669"/>
    <property type="project" value="UniProtKB-UniRule"/>
</dbReference>
<evidence type="ECO:0000313" key="14">
    <source>
        <dbReference type="Proteomes" id="UP000623687"/>
    </source>
</evidence>
<keyword evidence="4 9" id="KW-0547">Nucleotide-binding</keyword>
<dbReference type="AlphaFoldDB" id="A0A8H7DPH4"/>
<dbReference type="InterPro" id="IPR017441">
    <property type="entry name" value="Protein_kinase_ATP_BS"/>
</dbReference>
<keyword evidence="14" id="KW-1185">Reference proteome</keyword>
<keyword evidence="6 9" id="KW-0067">ATP-binding</keyword>
<evidence type="ECO:0000256" key="7">
    <source>
        <dbReference type="ARBA" id="ARBA00047899"/>
    </source>
</evidence>
<evidence type="ECO:0000256" key="11">
    <source>
        <dbReference type="SAM" id="MobiDB-lite"/>
    </source>
</evidence>
<dbReference type="Pfam" id="PF00069">
    <property type="entry name" value="Pkinase"/>
    <property type="match status" value="2"/>
</dbReference>
<dbReference type="GeneID" id="59379515"/>
<feature type="domain" description="Protein kinase" evidence="12">
    <location>
        <begin position="52"/>
        <end position="415"/>
    </location>
</feature>
<evidence type="ECO:0000256" key="2">
    <source>
        <dbReference type="ARBA" id="ARBA00022527"/>
    </source>
</evidence>
<proteinExistence type="inferred from homology"/>
<dbReference type="InterPro" id="IPR051334">
    <property type="entry name" value="SRPK"/>
</dbReference>
<dbReference type="Gene3D" id="3.30.200.20">
    <property type="entry name" value="Phosphorylase Kinase, domain 1"/>
    <property type="match status" value="1"/>
</dbReference>
<evidence type="ECO:0000256" key="9">
    <source>
        <dbReference type="PROSITE-ProRule" id="PRU10141"/>
    </source>
</evidence>
<comment type="caution">
    <text evidence="13">The sequence shown here is derived from an EMBL/GenBank/DDBJ whole genome shotgun (WGS) entry which is preliminary data.</text>
</comment>
<evidence type="ECO:0000256" key="8">
    <source>
        <dbReference type="ARBA" id="ARBA00048679"/>
    </source>
</evidence>
<dbReference type="EMBL" id="JACETU010000007">
    <property type="protein sequence ID" value="KAF7424390.1"/>
    <property type="molecule type" value="Genomic_DNA"/>
</dbReference>
<dbReference type="InterPro" id="IPR011009">
    <property type="entry name" value="Kinase-like_dom_sf"/>
</dbReference>
<evidence type="ECO:0000256" key="10">
    <source>
        <dbReference type="RuleBase" id="RU000304"/>
    </source>
</evidence>
<dbReference type="PROSITE" id="PS00107">
    <property type="entry name" value="PROTEIN_KINASE_ATP"/>
    <property type="match status" value="1"/>
</dbReference>
<dbReference type="GO" id="GO:0004674">
    <property type="term" value="F:protein serine/threonine kinase activity"/>
    <property type="evidence" value="ECO:0007669"/>
    <property type="project" value="UniProtKB-KW"/>
</dbReference>
<dbReference type="InterPro" id="IPR000719">
    <property type="entry name" value="Prot_kinase_dom"/>
</dbReference>
<evidence type="ECO:0000256" key="6">
    <source>
        <dbReference type="ARBA" id="ARBA00022840"/>
    </source>
</evidence>
<dbReference type="GO" id="GO:0000245">
    <property type="term" value="P:spliceosomal complex assembly"/>
    <property type="evidence" value="ECO:0007669"/>
    <property type="project" value="TreeGrafter"/>
</dbReference>
<evidence type="ECO:0000259" key="12">
    <source>
        <dbReference type="PROSITE" id="PS50011"/>
    </source>
</evidence>
<comment type="similarity">
    <text evidence="10">Belongs to the protein kinase superfamily.</text>
</comment>
<feature type="binding site" evidence="9">
    <location>
        <position position="81"/>
    </location>
    <ligand>
        <name>ATP</name>
        <dbReference type="ChEBI" id="CHEBI:30616"/>
    </ligand>
</feature>
<evidence type="ECO:0000256" key="1">
    <source>
        <dbReference type="ARBA" id="ARBA00012513"/>
    </source>
</evidence>
<dbReference type="Proteomes" id="UP000623687">
    <property type="component" value="Unassembled WGS sequence"/>
</dbReference>
<sequence>MSESNPPSSHNSDASSGGSLSGFPEEDLRPDGRNNPGYFPARLGQPLQQGRYCIVRKLGWGQYSSVWLAKDRGEDRFVALKILTCDATKALSSDENQRSDEQRMLEKIAAAESSHRGFSHSLAYFGSFDFNGPHGLHRCIVTEVLGYSIDYLRKLNDTDRRVAPSIVKRVVKQVLLGLEYLHNVCGIVHTDLKHDNILFRPLDLAGVISRELFGTPSITYDCGTEVNPPVVPVVSQGLPLSTDATVREQDLVAVIADVGHSHWKNRHFQELVQPDALRAPEVILGHLWGPPADIWNLGCLVAELLIGFWLFEPNKTDLWGYEEDHLARMTEALDLHFETTMLANSVHRDKYFKADGSFAHFTKHEEPTWPLRKLLQSFSELGDDTPRAEEFLRRCLKLAPDKRATATELINDPWLAIA</sequence>
<dbReference type="OrthoDB" id="5979581at2759"/>
<dbReference type="SMART" id="SM00220">
    <property type="entry name" value="S_TKc"/>
    <property type="match status" value="1"/>
</dbReference>
<protein>
    <recommendedName>
        <fullName evidence="1">non-specific serine/threonine protein kinase</fullName>
        <ecNumber evidence="1">2.7.11.1</ecNumber>
    </recommendedName>
</protein>
<keyword evidence="3" id="KW-0808">Transferase</keyword>
<evidence type="ECO:0000256" key="4">
    <source>
        <dbReference type="ARBA" id="ARBA00022741"/>
    </source>
</evidence>
<name>A0A8H7DPH4_PLEOS</name>
<dbReference type="RefSeq" id="XP_036628584.1">
    <property type="nucleotide sequence ID" value="XM_036779195.1"/>
</dbReference>
<keyword evidence="2 10" id="KW-0723">Serine/threonine-protein kinase</keyword>
<dbReference type="PROSITE" id="PS00108">
    <property type="entry name" value="PROTEIN_KINASE_ST"/>
    <property type="match status" value="1"/>
</dbReference>
<dbReference type="PROSITE" id="PS50011">
    <property type="entry name" value="PROTEIN_KINASE_DOM"/>
    <property type="match status" value="1"/>
</dbReference>
<reference evidence="13" key="1">
    <citation type="submission" date="2019-07" db="EMBL/GenBank/DDBJ databases">
        <authorList>
            <person name="Palmer J.M."/>
        </authorList>
    </citation>
    <scope>NUCLEOTIDE SEQUENCE</scope>
    <source>
        <strain evidence="13">PC9</strain>
    </source>
</reference>
<dbReference type="PANTHER" id="PTHR47634">
    <property type="entry name" value="PROTEIN KINASE DOMAIN-CONTAINING PROTEIN-RELATED"/>
    <property type="match status" value="1"/>
</dbReference>
<dbReference type="VEuPathDB" id="FungiDB:PC9H_009697"/>
<gene>
    <name evidence="13" type="ORF">PC9H_009697</name>
</gene>
<keyword evidence="5" id="KW-0418">Kinase</keyword>
<dbReference type="InterPro" id="IPR008271">
    <property type="entry name" value="Ser/Thr_kinase_AS"/>
</dbReference>
<dbReference type="Gene3D" id="1.10.510.10">
    <property type="entry name" value="Transferase(Phosphotransferase) domain 1"/>
    <property type="match status" value="1"/>
</dbReference>